<comment type="caution">
    <text evidence="5">The sequence shown here is derived from an EMBL/GenBank/DDBJ whole genome shotgun (WGS) entry which is preliminary data.</text>
</comment>
<gene>
    <name evidence="5" type="ORF">WMG39_14785</name>
</gene>
<sequence>AGLKARQIEVDRLTGCFDETLEKYKFQALLTPQPTPQESLNLPEIYRKYIESRKPFVSPTTWKGTYTNTLNHLLACPYQFVCEALKVKNWLLSNRTVDTAKRVLVQLNAACDWACDWELLEKNPLKGKTKIKFSKKSKPQIHPFSSAEKDLILSSFENSSEFSDLLSIIKFFFLTGCRTGEALGLRWKSVKSDFSEISFEESIVIGQGGSVRKRGTKQSEMRTFPCNNQLKALLTSLKPKNVSDEQSVFVRSNGLPVTRQYLRDGWYGKGKSLGIVRQLAADKKIEAYRPQYNTRHTWISSCLEKGISATQVALWAGNSPEVVFRNYAGVVNKIAVPEL</sequence>
<keyword evidence="6" id="KW-1185">Reference proteome</keyword>
<dbReference type="Gene3D" id="1.10.150.130">
    <property type="match status" value="1"/>
</dbReference>
<dbReference type="InterPro" id="IPR002104">
    <property type="entry name" value="Integrase_catalytic"/>
</dbReference>
<proteinExistence type="inferred from homology"/>
<dbReference type="RefSeq" id="WP_340541556.1">
    <property type="nucleotide sequence ID" value="NZ_JBBLXS010000181.1"/>
</dbReference>
<dbReference type="InterPro" id="IPR010998">
    <property type="entry name" value="Integrase_recombinase_N"/>
</dbReference>
<dbReference type="Proteomes" id="UP001384579">
    <property type="component" value="Unassembled WGS sequence"/>
</dbReference>
<evidence type="ECO:0000259" key="4">
    <source>
        <dbReference type="PROSITE" id="PS51898"/>
    </source>
</evidence>
<dbReference type="PROSITE" id="PS51898">
    <property type="entry name" value="TYR_RECOMBINASE"/>
    <property type="match status" value="1"/>
</dbReference>
<accession>A0ABU8YNZ4</accession>
<name>A0ABU8YNZ4_9CYAN</name>
<reference evidence="5 6" key="1">
    <citation type="journal article" date="2020" name="Harmful Algae">
        <title>Molecular and morphological characterization of a novel dihydroanatoxin-a producing Microcoleus species (cyanobacteria) from the Russian River, California, USA.</title>
        <authorList>
            <person name="Conklin K.Y."/>
            <person name="Stancheva R."/>
            <person name="Otten T.G."/>
            <person name="Fadness R."/>
            <person name="Boyer G.L."/>
            <person name="Read B."/>
            <person name="Zhang X."/>
            <person name="Sheath R.G."/>
        </authorList>
    </citation>
    <scope>NUCLEOTIDE SEQUENCE [LARGE SCALE GENOMIC DNA]</scope>
    <source>
        <strain evidence="5 6">PTRS2</strain>
    </source>
</reference>
<protein>
    <submittedName>
        <fullName evidence="5">Tyrosine-type recombinase/integrase</fullName>
    </submittedName>
</protein>
<dbReference type="Pfam" id="PF00589">
    <property type="entry name" value="Phage_integrase"/>
    <property type="match status" value="1"/>
</dbReference>
<dbReference type="EMBL" id="JBBLXS010000181">
    <property type="protein sequence ID" value="MEK0186104.1"/>
    <property type="molecule type" value="Genomic_DNA"/>
</dbReference>
<keyword evidence="3" id="KW-0233">DNA recombination</keyword>
<organism evidence="5 6">
    <name type="scientific">Microcoleus anatoxicus PTRS2</name>
    <dbReference type="NCBI Taxonomy" id="2705321"/>
    <lineage>
        <taxon>Bacteria</taxon>
        <taxon>Bacillati</taxon>
        <taxon>Cyanobacteriota</taxon>
        <taxon>Cyanophyceae</taxon>
        <taxon>Oscillatoriophycideae</taxon>
        <taxon>Oscillatoriales</taxon>
        <taxon>Microcoleaceae</taxon>
        <taxon>Microcoleus</taxon>
        <taxon>Microcoleus anatoxicus</taxon>
    </lineage>
</organism>
<dbReference type="InterPro" id="IPR013762">
    <property type="entry name" value="Integrase-like_cat_sf"/>
</dbReference>
<keyword evidence="2" id="KW-0238">DNA-binding</keyword>
<feature type="non-terminal residue" evidence="5">
    <location>
        <position position="1"/>
    </location>
</feature>
<evidence type="ECO:0000313" key="6">
    <source>
        <dbReference type="Proteomes" id="UP001384579"/>
    </source>
</evidence>
<dbReference type="PANTHER" id="PTHR30349">
    <property type="entry name" value="PHAGE INTEGRASE-RELATED"/>
    <property type="match status" value="1"/>
</dbReference>
<dbReference type="InterPro" id="IPR011010">
    <property type="entry name" value="DNA_brk_join_enz"/>
</dbReference>
<dbReference type="PANTHER" id="PTHR30349:SF64">
    <property type="entry name" value="PROPHAGE INTEGRASE INTD-RELATED"/>
    <property type="match status" value="1"/>
</dbReference>
<feature type="domain" description="Tyr recombinase" evidence="4">
    <location>
        <begin position="139"/>
        <end position="339"/>
    </location>
</feature>
<dbReference type="Gene3D" id="1.10.443.10">
    <property type="entry name" value="Intergrase catalytic core"/>
    <property type="match status" value="1"/>
</dbReference>
<dbReference type="InterPro" id="IPR050090">
    <property type="entry name" value="Tyrosine_recombinase_XerCD"/>
</dbReference>
<evidence type="ECO:0000256" key="3">
    <source>
        <dbReference type="ARBA" id="ARBA00023172"/>
    </source>
</evidence>
<dbReference type="SUPFAM" id="SSF56349">
    <property type="entry name" value="DNA breaking-rejoining enzymes"/>
    <property type="match status" value="1"/>
</dbReference>
<evidence type="ECO:0000256" key="2">
    <source>
        <dbReference type="ARBA" id="ARBA00023125"/>
    </source>
</evidence>
<comment type="similarity">
    <text evidence="1">Belongs to the 'phage' integrase family.</text>
</comment>
<evidence type="ECO:0000313" key="5">
    <source>
        <dbReference type="EMBL" id="MEK0186104.1"/>
    </source>
</evidence>
<evidence type="ECO:0000256" key="1">
    <source>
        <dbReference type="ARBA" id="ARBA00008857"/>
    </source>
</evidence>